<evidence type="ECO:0000313" key="3">
    <source>
        <dbReference type="Proteomes" id="UP001193035"/>
    </source>
</evidence>
<comment type="caution">
    <text evidence="2">The sequence shown here is derived from an EMBL/GenBank/DDBJ whole genome shotgun (WGS) entry which is preliminary data.</text>
</comment>
<proteinExistence type="predicted"/>
<gene>
    <name evidence="2" type="ORF">FGK63_01380</name>
</gene>
<dbReference type="SUPFAM" id="SSF51294">
    <property type="entry name" value="Hedgehog/intein (Hint) domain"/>
    <property type="match status" value="1"/>
</dbReference>
<accession>A0ABY2X3X9</accession>
<dbReference type="InterPro" id="IPR036844">
    <property type="entry name" value="Hint_dom_sf"/>
</dbReference>
<reference evidence="2 3" key="1">
    <citation type="submission" date="2019-05" db="EMBL/GenBank/DDBJ databases">
        <title>Ruegeria sp. nov., isolated from tidal flat.</title>
        <authorList>
            <person name="Kim W."/>
        </authorList>
    </citation>
    <scope>NUCLEOTIDE SEQUENCE [LARGE SCALE GENOMIC DNA]</scope>
    <source>
        <strain evidence="2 3">CAU 1488</strain>
    </source>
</reference>
<organism evidence="2 3">
    <name type="scientific">Ruegeria sediminis</name>
    <dbReference type="NCBI Taxonomy" id="2583820"/>
    <lineage>
        <taxon>Bacteria</taxon>
        <taxon>Pseudomonadati</taxon>
        <taxon>Pseudomonadota</taxon>
        <taxon>Alphaproteobacteria</taxon>
        <taxon>Rhodobacterales</taxon>
        <taxon>Roseobacteraceae</taxon>
        <taxon>Ruegeria</taxon>
    </lineage>
</organism>
<evidence type="ECO:0000313" key="2">
    <source>
        <dbReference type="EMBL" id="TMV09749.1"/>
    </source>
</evidence>
<dbReference type="EMBL" id="VCPD01000001">
    <property type="protein sequence ID" value="TMV09749.1"/>
    <property type="molecule type" value="Genomic_DNA"/>
</dbReference>
<dbReference type="InterPro" id="IPR028992">
    <property type="entry name" value="Hedgehog/Intein_dom"/>
</dbReference>
<dbReference type="RefSeq" id="WP_138839808.1">
    <property type="nucleotide sequence ID" value="NZ_VCPD01000001.1"/>
</dbReference>
<evidence type="ECO:0000259" key="1">
    <source>
        <dbReference type="Pfam" id="PF13403"/>
    </source>
</evidence>
<sequence length="351" mass="37557">MANYSIFMLGESQITVSGGQQLDGITQGDGSHLVGHTITLNSRAWTEVFISDQGSDTDFEDNDGNQVLNGAQTIDGTNFASGTRVEAEFGITLTDGTNTWQAIAFNVNNSSPSFATVEGLAFIGGPGGFPPDGVPLTVVSAQEGPSFPAANYATPICYCGGTRIATDSGDRAIEDLGPGDRVWTRDDGFQTVLWTGGQDTLCFGRFAPVEIPAGLLGNDAPLRVSQQHRLLIGSAASELLFGAAEVFVPAISLVDAGLARVAPVSSTRYYHLLLERHSVIRANGAASESLFLSERVGEDDPDRLFFPELAAMRVDRMTLARPGLTRREAVLLLRETFPVDSERLMRHTSRT</sequence>
<name>A0ABY2X3X9_9RHOB</name>
<protein>
    <submittedName>
        <fullName evidence="2">Hint domain-containing protein</fullName>
    </submittedName>
</protein>
<dbReference type="Proteomes" id="UP001193035">
    <property type="component" value="Unassembled WGS sequence"/>
</dbReference>
<feature type="domain" description="Hedgehog/Intein (Hint)" evidence="1">
    <location>
        <begin position="156"/>
        <end position="292"/>
    </location>
</feature>
<dbReference type="Pfam" id="PF13403">
    <property type="entry name" value="Hint_2"/>
    <property type="match status" value="1"/>
</dbReference>
<keyword evidence="3" id="KW-1185">Reference proteome</keyword>